<name>A0A3P7IHZ4_STRVU</name>
<dbReference type="InterPro" id="IPR006561">
    <property type="entry name" value="DZF_dom"/>
</dbReference>
<keyword evidence="4" id="KW-1185">Reference proteome</keyword>
<reference evidence="3 4" key="1">
    <citation type="submission" date="2018-11" db="EMBL/GenBank/DDBJ databases">
        <authorList>
            <consortium name="Pathogen Informatics"/>
        </authorList>
    </citation>
    <scope>NUCLEOTIDE SEQUENCE [LARGE SCALE GENOMIC DNA]</scope>
</reference>
<dbReference type="PROSITE" id="PS51703">
    <property type="entry name" value="DZF"/>
    <property type="match status" value="1"/>
</dbReference>
<feature type="compositionally biased region" description="Low complexity" evidence="1">
    <location>
        <begin position="96"/>
        <end position="107"/>
    </location>
</feature>
<dbReference type="EMBL" id="UYYB01005766">
    <property type="protein sequence ID" value="VDM67533.1"/>
    <property type="molecule type" value="Genomic_DNA"/>
</dbReference>
<evidence type="ECO:0000313" key="3">
    <source>
        <dbReference type="EMBL" id="VDM67533.1"/>
    </source>
</evidence>
<dbReference type="InterPro" id="IPR049401">
    <property type="entry name" value="DZF_dom_N"/>
</dbReference>
<dbReference type="Gene3D" id="3.30.460.10">
    <property type="entry name" value="Beta Polymerase, domain 2"/>
    <property type="match status" value="1"/>
</dbReference>
<dbReference type="Proteomes" id="UP000270094">
    <property type="component" value="Unassembled WGS sequence"/>
</dbReference>
<organism evidence="3 4">
    <name type="scientific">Strongylus vulgaris</name>
    <name type="common">Blood worm</name>
    <dbReference type="NCBI Taxonomy" id="40348"/>
    <lineage>
        <taxon>Eukaryota</taxon>
        <taxon>Metazoa</taxon>
        <taxon>Ecdysozoa</taxon>
        <taxon>Nematoda</taxon>
        <taxon>Chromadorea</taxon>
        <taxon>Rhabditida</taxon>
        <taxon>Rhabditina</taxon>
        <taxon>Rhabditomorpha</taxon>
        <taxon>Strongyloidea</taxon>
        <taxon>Strongylidae</taxon>
        <taxon>Strongylus</taxon>
    </lineage>
</organism>
<proteinExistence type="predicted"/>
<dbReference type="GO" id="GO:0071011">
    <property type="term" value="C:precatalytic spliceosome"/>
    <property type="evidence" value="ECO:0007669"/>
    <property type="project" value="TreeGrafter"/>
</dbReference>
<dbReference type="Pfam" id="PF07528">
    <property type="entry name" value="DZF_N"/>
    <property type="match status" value="1"/>
</dbReference>
<evidence type="ECO:0000259" key="2">
    <source>
        <dbReference type="PROSITE" id="PS51703"/>
    </source>
</evidence>
<dbReference type="GO" id="GO:0003725">
    <property type="term" value="F:double-stranded RNA binding"/>
    <property type="evidence" value="ECO:0007669"/>
    <property type="project" value="TreeGrafter"/>
</dbReference>
<protein>
    <recommendedName>
        <fullName evidence="2">DZF domain-containing protein</fullName>
    </recommendedName>
</protein>
<feature type="domain" description="DZF" evidence="2">
    <location>
        <begin position="36"/>
        <end position="203"/>
    </location>
</feature>
<dbReference type="InterPro" id="IPR043519">
    <property type="entry name" value="NT_sf"/>
</dbReference>
<dbReference type="PANTHER" id="PTHR45762">
    <property type="entry name" value="ZINC FINGER RNA-BINDING PROTEIN"/>
    <property type="match status" value="1"/>
</dbReference>
<evidence type="ECO:0000256" key="1">
    <source>
        <dbReference type="SAM" id="MobiDB-lite"/>
    </source>
</evidence>
<accession>A0A3P7IHZ4</accession>
<dbReference type="PANTHER" id="PTHR45762:SF3">
    <property type="entry name" value="ZINC-FINGER PROTEIN AT 72D, ISOFORM B"/>
    <property type="match status" value="1"/>
</dbReference>
<feature type="non-terminal residue" evidence="3">
    <location>
        <position position="1"/>
    </location>
</feature>
<gene>
    <name evidence="3" type="ORF">SVUK_LOCUS2531</name>
</gene>
<dbReference type="OrthoDB" id="8898434at2759"/>
<dbReference type="GO" id="GO:0003727">
    <property type="term" value="F:single-stranded RNA binding"/>
    <property type="evidence" value="ECO:0007669"/>
    <property type="project" value="TreeGrafter"/>
</dbReference>
<dbReference type="AlphaFoldDB" id="A0A3P7IHZ4"/>
<sequence>LWQYGVFRLAVPRGPFGPAVPGIRGPWFGNGPIDGRRFETTDDRHVQAKHTSIYPDDEQLTVIERLVTETEKALKKVSDFFNERDHLETKPQVKPAATGEGTKEAATPQEKDRLLKGVMRVGMLSKGLLLKDDTESPEGSSLNITVEESTASMTLQQSCVPLKCRITLTSREFREDVAGGWFLVLSHLLDARISNSMHLGKEC</sequence>
<feature type="region of interest" description="Disordered" evidence="1">
    <location>
        <begin position="85"/>
        <end position="109"/>
    </location>
</feature>
<evidence type="ECO:0000313" key="4">
    <source>
        <dbReference type="Proteomes" id="UP000270094"/>
    </source>
</evidence>